<evidence type="ECO:0000313" key="7">
    <source>
        <dbReference type="EMBL" id="GGU15432.1"/>
    </source>
</evidence>
<keyword evidence="4 6" id="KW-1133">Transmembrane helix</keyword>
<dbReference type="SUPFAM" id="SSF103473">
    <property type="entry name" value="MFS general substrate transporter"/>
    <property type="match status" value="1"/>
</dbReference>
<keyword evidence="5 6" id="KW-0472">Membrane</keyword>
<dbReference type="CDD" id="cd06173">
    <property type="entry name" value="MFS_MefA_like"/>
    <property type="match status" value="1"/>
</dbReference>
<sequence>MVCGMTIQRLTRPSPGGLRGNRAFLLLFGAAAVSRFGTSVGQLAVPLTAVAVLGASPGEVGLLGVLSTVSFLLVGLPAGAWVDRLPHRGLMISADLVRAVLLLSLPISWWLGVLTLPQLYVVTVASGMATVFFDVATMSFLPHVVGRPALMSANSSLAGMAAVNDIGGRSIGGYAVGLFGGPLAVLVDAVSYLGSAACLAFVRVAGPPARRDGEAGIRREIADGIRFVFGNPVLRAFLVAGACTNISIVMITTMLPVVFVGELGLSATALGLFLAVGGAGALVGSLSAQRTAARLGHGATLWLAGLCVAPVGFLLPFVGHGALLWLAAMSWFITTVKVGIDNVIKVSFRQAATPPHLLGRMNATFRFLLTGALSVGAALAGLLGELASPRAALWAGAVGLALVWLPIYFSPMRTMRHPIDAPQAEGELAKVSSTQSATKSRT</sequence>
<gene>
    <name evidence="7" type="ORF">GCM10010178_03690</name>
</gene>
<reference evidence="8" key="1">
    <citation type="journal article" date="2019" name="Int. J. Syst. Evol. Microbiol.">
        <title>The Global Catalogue of Microorganisms (GCM) 10K type strain sequencing project: providing services to taxonomists for standard genome sequencing and annotation.</title>
        <authorList>
            <consortium name="The Broad Institute Genomics Platform"/>
            <consortium name="The Broad Institute Genome Sequencing Center for Infectious Disease"/>
            <person name="Wu L."/>
            <person name="Ma J."/>
        </authorList>
    </citation>
    <scope>NUCLEOTIDE SEQUENCE [LARGE SCALE GENOMIC DNA]</scope>
    <source>
        <strain evidence="8">JCM 3296</strain>
    </source>
</reference>
<dbReference type="InterPro" id="IPR011701">
    <property type="entry name" value="MFS"/>
</dbReference>
<dbReference type="Gene3D" id="1.20.1250.20">
    <property type="entry name" value="MFS general substrate transporter like domains"/>
    <property type="match status" value="1"/>
</dbReference>
<comment type="caution">
    <text evidence="7">The sequence shown here is derived from an EMBL/GenBank/DDBJ whole genome shotgun (WGS) entry which is preliminary data.</text>
</comment>
<feature type="transmembrane region" description="Helical" evidence="6">
    <location>
        <begin position="324"/>
        <end position="344"/>
    </location>
</feature>
<feature type="transmembrane region" description="Helical" evidence="6">
    <location>
        <begin position="391"/>
        <end position="409"/>
    </location>
</feature>
<name>A0ABQ2UCZ7_9PSEU</name>
<evidence type="ECO:0000256" key="1">
    <source>
        <dbReference type="ARBA" id="ARBA00004651"/>
    </source>
</evidence>
<evidence type="ECO:0000256" key="2">
    <source>
        <dbReference type="ARBA" id="ARBA00022475"/>
    </source>
</evidence>
<keyword evidence="8" id="KW-1185">Reference proteome</keyword>
<evidence type="ECO:0000313" key="8">
    <source>
        <dbReference type="Proteomes" id="UP000649573"/>
    </source>
</evidence>
<comment type="subcellular location">
    <subcellularLocation>
        <location evidence="1">Cell membrane</location>
        <topology evidence="1">Multi-pass membrane protein</topology>
    </subcellularLocation>
</comment>
<dbReference type="PANTHER" id="PTHR23513:SF6">
    <property type="entry name" value="MAJOR FACILITATOR SUPERFAMILY ASSOCIATED DOMAIN-CONTAINING PROTEIN"/>
    <property type="match status" value="1"/>
</dbReference>
<accession>A0ABQ2UCZ7</accession>
<organism evidence="7 8">
    <name type="scientific">Lentzea flava</name>
    <dbReference type="NCBI Taxonomy" id="103732"/>
    <lineage>
        <taxon>Bacteria</taxon>
        <taxon>Bacillati</taxon>
        <taxon>Actinomycetota</taxon>
        <taxon>Actinomycetes</taxon>
        <taxon>Pseudonocardiales</taxon>
        <taxon>Pseudonocardiaceae</taxon>
        <taxon>Lentzea</taxon>
    </lineage>
</organism>
<evidence type="ECO:0000256" key="4">
    <source>
        <dbReference type="ARBA" id="ARBA00022989"/>
    </source>
</evidence>
<feature type="transmembrane region" description="Helical" evidence="6">
    <location>
        <begin position="265"/>
        <end position="287"/>
    </location>
</feature>
<evidence type="ECO:0000256" key="5">
    <source>
        <dbReference type="ARBA" id="ARBA00023136"/>
    </source>
</evidence>
<evidence type="ECO:0000256" key="3">
    <source>
        <dbReference type="ARBA" id="ARBA00022692"/>
    </source>
</evidence>
<feature type="transmembrane region" description="Helical" evidence="6">
    <location>
        <begin position="94"/>
        <end position="113"/>
    </location>
</feature>
<feature type="transmembrane region" description="Helical" evidence="6">
    <location>
        <begin position="61"/>
        <end position="82"/>
    </location>
</feature>
<dbReference type="PANTHER" id="PTHR23513">
    <property type="entry name" value="INTEGRAL MEMBRANE EFFLUX PROTEIN-RELATED"/>
    <property type="match status" value="1"/>
</dbReference>
<feature type="transmembrane region" description="Helical" evidence="6">
    <location>
        <begin position="365"/>
        <end position="385"/>
    </location>
</feature>
<dbReference type="Pfam" id="PF07690">
    <property type="entry name" value="MFS_1"/>
    <property type="match status" value="1"/>
</dbReference>
<feature type="transmembrane region" description="Helical" evidence="6">
    <location>
        <begin position="299"/>
        <end position="318"/>
    </location>
</feature>
<dbReference type="InterPro" id="IPR036259">
    <property type="entry name" value="MFS_trans_sf"/>
</dbReference>
<dbReference type="EMBL" id="BMRE01000001">
    <property type="protein sequence ID" value="GGU15432.1"/>
    <property type="molecule type" value="Genomic_DNA"/>
</dbReference>
<evidence type="ECO:0000256" key="6">
    <source>
        <dbReference type="SAM" id="Phobius"/>
    </source>
</evidence>
<proteinExistence type="predicted"/>
<keyword evidence="3 6" id="KW-0812">Transmembrane</keyword>
<keyword evidence="2" id="KW-1003">Cell membrane</keyword>
<protein>
    <submittedName>
        <fullName evidence="7">MFS transporter</fullName>
    </submittedName>
</protein>
<dbReference type="Proteomes" id="UP000649573">
    <property type="component" value="Unassembled WGS sequence"/>
</dbReference>
<feature type="transmembrane region" description="Helical" evidence="6">
    <location>
        <begin position="236"/>
        <end position="259"/>
    </location>
</feature>